<dbReference type="EMBL" id="GGEC01071379">
    <property type="protein sequence ID" value="MBX51863.1"/>
    <property type="molecule type" value="Transcribed_RNA"/>
</dbReference>
<accession>A0A2P2PB42</accession>
<dbReference type="AlphaFoldDB" id="A0A2P2PB42"/>
<organism evidence="1">
    <name type="scientific">Rhizophora mucronata</name>
    <name type="common">Asiatic mangrove</name>
    <dbReference type="NCBI Taxonomy" id="61149"/>
    <lineage>
        <taxon>Eukaryota</taxon>
        <taxon>Viridiplantae</taxon>
        <taxon>Streptophyta</taxon>
        <taxon>Embryophyta</taxon>
        <taxon>Tracheophyta</taxon>
        <taxon>Spermatophyta</taxon>
        <taxon>Magnoliopsida</taxon>
        <taxon>eudicotyledons</taxon>
        <taxon>Gunneridae</taxon>
        <taxon>Pentapetalae</taxon>
        <taxon>rosids</taxon>
        <taxon>fabids</taxon>
        <taxon>Malpighiales</taxon>
        <taxon>Rhizophoraceae</taxon>
        <taxon>Rhizophora</taxon>
    </lineage>
</organism>
<name>A0A2P2PB42_RHIMU</name>
<reference evidence="1" key="1">
    <citation type="submission" date="2018-02" db="EMBL/GenBank/DDBJ databases">
        <title>Rhizophora mucronata_Transcriptome.</title>
        <authorList>
            <person name="Meera S.P."/>
            <person name="Sreeshan A."/>
            <person name="Augustine A."/>
        </authorList>
    </citation>
    <scope>NUCLEOTIDE SEQUENCE</scope>
    <source>
        <tissue evidence="1">Leaf</tissue>
    </source>
</reference>
<proteinExistence type="predicted"/>
<sequence>MAYFCCERNCIISSYSFGRNKVGSRVCRILFNL</sequence>
<evidence type="ECO:0000313" key="1">
    <source>
        <dbReference type="EMBL" id="MBX51863.1"/>
    </source>
</evidence>
<protein>
    <submittedName>
        <fullName evidence="1">Uncharacterized protein</fullName>
    </submittedName>
</protein>